<reference evidence="3 4" key="1">
    <citation type="submission" date="2022-05" db="EMBL/GenBank/DDBJ databases">
        <authorList>
            <consortium name="Genoscope - CEA"/>
            <person name="William W."/>
        </authorList>
    </citation>
    <scope>NUCLEOTIDE SEQUENCE [LARGE SCALE GENOMIC DNA]</scope>
</reference>
<feature type="domain" description="Tyr recombinase" evidence="2">
    <location>
        <begin position="165"/>
        <end position="229"/>
    </location>
</feature>
<dbReference type="Pfam" id="PF00589">
    <property type="entry name" value="Phage_integrase"/>
    <property type="match status" value="1"/>
</dbReference>
<dbReference type="InterPro" id="IPR011010">
    <property type="entry name" value="DNA_brk_join_enz"/>
</dbReference>
<organism evidence="3 4">
    <name type="scientific">Porites evermanni</name>
    <dbReference type="NCBI Taxonomy" id="104178"/>
    <lineage>
        <taxon>Eukaryota</taxon>
        <taxon>Metazoa</taxon>
        <taxon>Cnidaria</taxon>
        <taxon>Anthozoa</taxon>
        <taxon>Hexacorallia</taxon>
        <taxon>Scleractinia</taxon>
        <taxon>Fungiina</taxon>
        <taxon>Poritidae</taxon>
        <taxon>Porites</taxon>
    </lineage>
</organism>
<keyword evidence="4" id="KW-1185">Reference proteome</keyword>
<evidence type="ECO:0000313" key="3">
    <source>
        <dbReference type="EMBL" id="CAH3018451.1"/>
    </source>
</evidence>
<accession>A0ABN8LQZ4</accession>
<gene>
    <name evidence="3" type="ORF">PEVE_00043112</name>
</gene>
<dbReference type="EMBL" id="CALNXI010000087">
    <property type="protein sequence ID" value="CAH3018451.1"/>
    <property type="molecule type" value="Genomic_DNA"/>
</dbReference>
<evidence type="ECO:0000313" key="4">
    <source>
        <dbReference type="Proteomes" id="UP001159427"/>
    </source>
</evidence>
<sequence length="303" mass="34124">MISKSNVKCTDSNVKFADSEVRMASRFASSTQQEIEKLLEDKDSENTKRSTKGLAQVLKSFYVEARKKDGSFYSMGSLKTLRFGLNRHFKAVRGVDIMNEEEFSEANKVFAAKCGIMCAVGGPFCPVASFEKYLHHLNPENQFLFQRPKKKVTADSYVWYDNMVVGERTLGEMMKQISNQAKLSMDYTNHSIRATAVTILDKSGFEARHIMSVSGHRSESSIRSYSKTDESTKKRMSETLTAAAVSDVSAVSSRNQLAERQCVNLSPILSLSQEEHIMRDVHLSSHSQVSKQFTFNNCNVIFN</sequence>
<dbReference type="InterPro" id="IPR052787">
    <property type="entry name" value="MAVS"/>
</dbReference>
<dbReference type="Proteomes" id="UP001159427">
    <property type="component" value="Unassembled WGS sequence"/>
</dbReference>
<keyword evidence="1" id="KW-0233">DNA recombination</keyword>
<name>A0ABN8LQZ4_9CNID</name>
<comment type="caution">
    <text evidence="3">The sequence shown here is derived from an EMBL/GenBank/DDBJ whole genome shotgun (WGS) entry which is preliminary data.</text>
</comment>
<evidence type="ECO:0000256" key="1">
    <source>
        <dbReference type="ARBA" id="ARBA00023172"/>
    </source>
</evidence>
<dbReference type="PANTHER" id="PTHR21446">
    <property type="entry name" value="DUF3504 DOMAIN-CONTAINING PROTEIN"/>
    <property type="match status" value="1"/>
</dbReference>
<dbReference type="SUPFAM" id="SSF56349">
    <property type="entry name" value="DNA breaking-rejoining enzymes"/>
    <property type="match status" value="1"/>
</dbReference>
<dbReference type="InterPro" id="IPR002104">
    <property type="entry name" value="Integrase_catalytic"/>
</dbReference>
<dbReference type="PANTHER" id="PTHR21446:SF12">
    <property type="entry name" value="POTASSIUM CHANNEL TETRAMERIZATION DOMAIN CONTAINING 1"/>
    <property type="match status" value="1"/>
</dbReference>
<dbReference type="InterPro" id="IPR013762">
    <property type="entry name" value="Integrase-like_cat_sf"/>
</dbReference>
<proteinExistence type="predicted"/>
<dbReference type="Gene3D" id="1.10.443.10">
    <property type="entry name" value="Intergrase catalytic core"/>
    <property type="match status" value="1"/>
</dbReference>
<protein>
    <recommendedName>
        <fullName evidence="2">Tyr recombinase domain-containing protein</fullName>
    </recommendedName>
</protein>
<evidence type="ECO:0000259" key="2">
    <source>
        <dbReference type="Pfam" id="PF00589"/>
    </source>
</evidence>